<dbReference type="SUPFAM" id="SSF111384">
    <property type="entry name" value="OmpH-like"/>
    <property type="match status" value="1"/>
</dbReference>
<evidence type="ECO:0000256" key="2">
    <source>
        <dbReference type="ARBA" id="ARBA00022729"/>
    </source>
</evidence>
<evidence type="ECO:0000313" key="4">
    <source>
        <dbReference type="EMBL" id="QPJ61151.1"/>
    </source>
</evidence>
<dbReference type="GO" id="GO:0005829">
    <property type="term" value="C:cytosol"/>
    <property type="evidence" value="ECO:0007669"/>
    <property type="project" value="TreeGrafter"/>
</dbReference>
<feature type="chain" id="PRO_5032318687" evidence="3">
    <location>
        <begin position="28"/>
        <end position="178"/>
    </location>
</feature>
<dbReference type="PANTHER" id="PTHR35089">
    <property type="entry name" value="CHAPERONE PROTEIN SKP"/>
    <property type="match status" value="1"/>
</dbReference>
<keyword evidence="2 3" id="KW-0732">Signal</keyword>
<dbReference type="AlphaFoldDB" id="A0A7T0BUF4"/>
<protein>
    <submittedName>
        <fullName evidence="4">OmpH family outer membrane protein</fullName>
    </submittedName>
</protein>
<feature type="signal peptide" evidence="3">
    <location>
        <begin position="1"/>
        <end position="27"/>
    </location>
</feature>
<dbReference type="InterPro" id="IPR024930">
    <property type="entry name" value="Skp_dom_sf"/>
</dbReference>
<dbReference type="Gene3D" id="3.30.910.20">
    <property type="entry name" value="Skp domain"/>
    <property type="match status" value="1"/>
</dbReference>
<name>A0A7T0BUF4_9BACT</name>
<reference evidence="4 5" key="1">
    <citation type="submission" date="2020-02" db="EMBL/GenBank/DDBJ databases">
        <title>Genomic and physiological characterization of two novel Nitrospinaceae genera.</title>
        <authorList>
            <person name="Mueller A.J."/>
            <person name="Jung M.-Y."/>
            <person name="Strachan C.R."/>
            <person name="Herbold C.W."/>
            <person name="Kirkegaard R.H."/>
            <person name="Daims H."/>
        </authorList>
    </citation>
    <scope>NUCLEOTIDE SEQUENCE [LARGE SCALE GENOMIC DNA]</scope>
    <source>
        <strain evidence="4">EB</strain>
    </source>
</reference>
<accession>A0A7T0BUF4</accession>
<dbReference type="GO" id="GO:0050821">
    <property type="term" value="P:protein stabilization"/>
    <property type="evidence" value="ECO:0007669"/>
    <property type="project" value="TreeGrafter"/>
</dbReference>
<dbReference type="Proteomes" id="UP000594688">
    <property type="component" value="Chromosome"/>
</dbReference>
<sequence>MKGLKRLFLLTTVAMCLVLSVTPPAFSAKEKDPKIGFINIKKAVADTNEFKRIKADFDRRFEKEQKTIAAREEKVKKLLEELNKQGFVLSPELKKQKEANFINEKKSLERYVQDKNEEFSQMEKEITAKITKRMLDVIKNLGKKRKFTLIIEKAATFYFDNAQDVTKTAVSAYNKSYK</sequence>
<organism evidence="4 5">
    <name type="scientific">Candidatus Nitronauta litoralis</name>
    <dbReference type="NCBI Taxonomy" id="2705533"/>
    <lineage>
        <taxon>Bacteria</taxon>
        <taxon>Pseudomonadati</taxon>
        <taxon>Nitrospinota/Tectimicrobiota group</taxon>
        <taxon>Nitrospinota</taxon>
        <taxon>Nitrospinia</taxon>
        <taxon>Nitrospinales</taxon>
        <taxon>Nitrospinaceae</taxon>
        <taxon>Candidatus Nitronauta</taxon>
    </lineage>
</organism>
<dbReference type="EMBL" id="CP048685">
    <property type="protein sequence ID" value="QPJ61151.1"/>
    <property type="molecule type" value="Genomic_DNA"/>
</dbReference>
<evidence type="ECO:0000256" key="3">
    <source>
        <dbReference type="SAM" id="SignalP"/>
    </source>
</evidence>
<evidence type="ECO:0000256" key="1">
    <source>
        <dbReference type="ARBA" id="ARBA00009091"/>
    </source>
</evidence>
<evidence type="ECO:0000313" key="5">
    <source>
        <dbReference type="Proteomes" id="UP000594688"/>
    </source>
</evidence>
<proteinExistence type="inferred from homology"/>
<comment type="similarity">
    <text evidence="1">Belongs to the Skp family.</text>
</comment>
<dbReference type="InterPro" id="IPR005632">
    <property type="entry name" value="Chaperone_Skp"/>
</dbReference>
<dbReference type="SMART" id="SM00935">
    <property type="entry name" value="OmpH"/>
    <property type="match status" value="1"/>
</dbReference>
<dbReference type="GO" id="GO:0051082">
    <property type="term" value="F:unfolded protein binding"/>
    <property type="evidence" value="ECO:0007669"/>
    <property type="project" value="InterPro"/>
</dbReference>
<dbReference type="PANTHER" id="PTHR35089:SF1">
    <property type="entry name" value="CHAPERONE PROTEIN SKP"/>
    <property type="match status" value="1"/>
</dbReference>
<dbReference type="Pfam" id="PF03938">
    <property type="entry name" value="OmpH"/>
    <property type="match status" value="1"/>
</dbReference>
<gene>
    <name evidence="4" type="ORF">G3M70_04310</name>
</gene>
<dbReference type="KEGG" id="nli:G3M70_04310"/>